<evidence type="ECO:0000256" key="1">
    <source>
        <dbReference type="ARBA" id="ARBA00022737"/>
    </source>
</evidence>
<sequence>MFSPAKMRKFLSSQQKNMRNIFVGMVLLIHATFTIAQTTKDVNAIIQPELLADLKYRHVGPSRGGRATAIAGVRQEPFTFYFGSTGGGIWRSTDAGNTWDNLSDGQIKCGSIGAIAVAPSDPSVIYVGTGSACPRGNTSAGVGVYKSTDKGKNWEFIGLPKSGMIGKIEVHPQNPDVAYLAALGNPFGPNPERGVYRTTDGGKKWDLVHNAGDSTGCVDLVLDPSNPRILYAAMWRAERKPWTLHDGGKKGGIVKSTDGGTTWKKLEGGLPTGLLGRIGITVSPVNPNRLWAIVITPDDATSGLYRSEDAGENWARVSRDHNLQQRGWYYSHVTADPKNEHAVYINNVDFLKSIDGGKNFEEIRVPHGDCHGIWLNPDNPNIMINCNDGGATVSLNGGKTWTDQHNQPTSEFYRVTVDEQFPYRLYAGQQDNSTISIPSRDPGGLSDTEHWHEAGGSECADVAVSPSDPNILWATAYSGEITIMNRATGSVRQVTAYPHYTEGTEMRDLKYRFQWNAPVLASKLQANTIYYCSNYVHRSTDNGQTWQIISPDLTRKMDQYLGMPGGPIQHDATGVEVYSTAFVIEEAPQTAGELWVGSDDGRIHLTRDGGNTWAEITPKGLIPFECTINKIELSVHAPGRAFFAVQNYRNNDFKPYILRTNDYGRTWQLLTDGKNGIPSGHFTRAIAEDSNKKGLLFVGTEYGMYVSFDDGTHWQSLQLNLPYTPITDLESHQGDLAMSTQGRGFWLLEDVNVLEQVQNEQAKAKLHLFKPRDTYRTNVSGYRAVFHAYLAEAPAKDAECKVEILNASGKVVRTYSSNGEDRRSKIGLKKGWNTLSWDLSHDGPINAEKLVLMEMGVPIMGPPAAPGDYQVRITMGKESKIQSFKVLPDPRWKDVKLEDYEAQEKLALEMRDLISDSQRKVKNLRSLRQQIEDAAGLAVKAGHPTRIKDLATELAKGLTAVEDEIVQNQAEAGQDNFNYPRRFINRMARIYGVLIWDHHRPTGGVIEAYADMQKVYEGIKTRYDVAVKNTLDQFNKVLEEEKVARVIDLK</sequence>
<dbReference type="PANTHER" id="PTHR43739">
    <property type="entry name" value="XYLOGLUCANASE (EUROFUNG)"/>
    <property type="match status" value="1"/>
</dbReference>
<reference evidence="3 4" key="1">
    <citation type="journal article" date="2011" name="Stand. Genomic Sci.">
        <title>Complete genome sequence of Haliscomenobacter hydrossis type strain (O).</title>
        <authorList>
            <consortium name="US DOE Joint Genome Institute (JGI-PGF)"/>
            <person name="Daligault H."/>
            <person name="Lapidus A."/>
            <person name="Zeytun A."/>
            <person name="Nolan M."/>
            <person name="Lucas S."/>
            <person name="Del Rio T.G."/>
            <person name="Tice H."/>
            <person name="Cheng J.F."/>
            <person name="Tapia R."/>
            <person name="Han C."/>
            <person name="Goodwin L."/>
            <person name="Pitluck S."/>
            <person name="Liolios K."/>
            <person name="Pagani I."/>
            <person name="Ivanova N."/>
            <person name="Huntemann M."/>
            <person name="Mavromatis K."/>
            <person name="Mikhailova N."/>
            <person name="Pati A."/>
            <person name="Chen A."/>
            <person name="Palaniappan K."/>
            <person name="Land M."/>
            <person name="Hauser L."/>
            <person name="Brambilla E.M."/>
            <person name="Rohde M."/>
            <person name="Verbarg S."/>
            <person name="Goker M."/>
            <person name="Bristow J."/>
            <person name="Eisen J.A."/>
            <person name="Markowitz V."/>
            <person name="Hugenholtz P."/>
            <person name="Kyrpides N.C."/>
            <person name="Klenk H.P."/>
            <person name="Woyke T."/>
        </authorList>
    </citation>
    <scope>NUCLEOTIDE SEQUENCE [LARGE SCALE GENOMIC DNA]</scope>
    <source>
        <strain evidence="4">ATCC 27775 / DSM 1100 / LMG 10767 / O</strain>
    </source>
</reference>
<dbReference type="AlphaFoldDB" id="F4KWJ8"/>
<accession>F4KWJ8</accession>
<dbReference type="EMBL" id="CP002691">
    <property type="protein sequence ID" value="AEE51338.1"/>
    <property type="molecule type" value="Genomic_DNA"/>
</dbReference>
<organism evidence="3 4">
    <name type="scientific">Haliscomenobacter hydrossis (strain ATCC 27775 / DSM 1100 / LMG 10767 / O)</name>
    <dbReference type="NCBI Taxonomy" id="760192"/>
    <lineage>
        <taxon>Bacteria</taxon>
        <taxon>Pseudomonadati</taxon>
        <taxon>Bacteroidota</taxon>
        <taxon>Saprospiria</taxon>
        <taxon>Saprospirales</taxon>
        <taxon>Haliscomenobacteraceae</taxon>
        <taxon>Haliscomenobacter</taxon>
    </lineage>
</organism>
<dbReference type="SUPFAM" id="SSF110296">
    <property type="entry name" value="Oligoxyloglucan reducing end-specific cellobiohydrolase"/>
    <property type="match status" value="1"/>
</dbReference>
<dbReference type="CDD" id="cd15482">
    <property type="entry name" value="Sialidase_non-viral"/>
    <property type="match status" value="2"/>
</dbReference>
<evidence type="ECO:0000313" key="4">
    <source>
        <dbReference type="Proteomes" id="UP000008461"/>
    </source>
</evidence>
<dbReference type="Gene3D" id="2.60.40.4070">
    <property type="match status" value="1"/>
</dbReference>
<dbReference type="InterPro" id="IPR031778">
    <property type="entry name" value="Sortilin_N"/>
</dbReference>
<dbReference type="eggNOG" id="COG4409">
    <property type="taxonomic scope" value="Bacteria"/>
</dbReference>
<dbReference type="GO" id="GO:0016787">
    <property type="term" value="F:hydrolase activity"/>
    <property type="evidence" value="ECO:0007669"/>
    <property type="project" value="UniProtKB-KW"/>
</dbReference>
<dbReference type="Proteomes" id="UP000008461">
    <property type="component" value="Chromosome"/>
</dbReference>
<protein>
    <submittedName>
        <fullName evidence="3">Glycosyl hydrolase BNR repeat-containing protein</fullName>
    </submittedName>
</protein>
<dbReference type="HOGENOM" id="CLU_004847_0_0_10"/>
<feature type="domain" description="Sortilin N-terminal" evidence="2">
    <location>
        <begin position="89"/>
        <end position="211"/>
    </location>
</feature>
<name>F4KWJ8_HALH1</name>
<keyword evidence="1" id="KW-0677">Repeat</keyword>
<evidence type="ECO:0000259" key="2">
    <source>
        <dbReference type="Pfam" id="PF15902"/>
    </source>
</evidence>
<dbReference type="SUPFAM" id="SSF50939">
    <property type="entry name" value="Sialidases"/>
    <property type="match status" value="1"/>
</dbReference>
<dbReference type="InterPro" id="IPR052025">
    <property type="entry name" value="Xyloglucanase_GH74"/>
</dbReference>
<dbReference type="OrthoDB" id="9757809at2"/>
<dbReference type="InterPro" id="IPR015943">
    <property type="entry name" value="WD40/YVTN_repeat-like_dom_sf"/>
</dbReference>
<evidence type="ECO:0000313" key="3">
    <source>
        <dbReference type="EMBL" id="AEE51338.1"/>
    </source>
</evidence>
<dbReference type="Gene3D" id="2.130.10.10">
    <property type="entry name" value="YVTN repeat-like/Quinoprotein amine dehydrogenase"/>
    <property type="match status" value="3"/>
</dbReference>
<dbReference type="GO" id="GO:0010411">
    <property type="term" value="P:xyloglucan metabolic process"/>
    <property type="evidence" value="ECO:0007669"/>
    <property type="project" value="TreeGrafter"/>
</dbReference>
<reference key="2">
    <citation type="submission" date="2011-04" db="EMBL/GenBank/DDBJ databases">
        <title>Complete sequence of chromosome of Haliscomenobacter hydrossis DSM 1100.</title>
        <authorList>
            <consortium name="US DOE Joint Genome Institute (JGI-PGF)"/>
            <person name="Lucas S."/>
            <person name="Han J."/>
            <person name="Lapidus A."/>
            <person name="Bruce D."/>
            <person name="Goodwin L."/>
            <person name="Pitluck S."/>
            <person name="Peters L."/>
            <person name="Kyrpides N."/>
            <person name="Mavromatis K."/>
            <person name="Ivanova N."/>
            <person name="Ovchinnikova G."/>
            <person name="Pagani I."/>
            <person name="Daligault H."/>
            <person name="Detter J.C."/>
            <person name="Han C."/>
            <person name="Land M."/>
            <person name="Hauser L."/>
            <person name="Markowitz V."/>
            <person name="Cheng J.-F."/>
            <person name="Hugenholtz P."/>
            <person name="Woyke T."/>
            <person name="Wu D."/>
            <person name="Verbarg S."/>
            <person name="Frueling A."/>
            <person name="Brambilla E."/>
            <person name="Klenk H.-P."/>
            <person name="Eisen J.A."/>
        </authorList>
    </citation>
    <scope>NUCLEOTIDE SEQUENCE</scope>
    <source>
        <strain>DSM 1100</strain>
    </source>
</reference>
<keyword evidence="4" id="KW-1185">Reference proteome</keyword>
<dbReference type="Pfam" id="PF15902">
    <property type="entry name" value="Sortilin-Vps10"/>
    <property type="match status" value="1"/>
</dbReference>
<gene>
    <name evidence="3" type="ordered locus">Halhy_3483</name>
</gene>
<dbReference type="PANTHER" id="PTHR43739:SF5">
    <property type="entry name" value="EXO-ALPHA-SIALIDASE"/>
    <property type="match status" value="1"/>
</dbReference>
<proteinExistence type="predicted"/>
<dbReference type="InterPro" id="IPR036278">
    <property type="entry name" value="Sialidase_sf"/>
</dbReference>
<keyword evidence="3" id="KW-0378">Hydrolase</keyword>
<dbReference type="eggNOG" id="COG4447">
    <property type="taxonomic scope" value="Bacteria"/>
</dbReference>
<dbReference type="STRING" id="760192.Halhy_3483"/>
<dbReference type="KEGG" id="hhy:Halhy_3483"/>
<dbReference type="SUPFAM" id="SSF63825">
    <property type="entry name" value="YWTD domain"/>
    <property type="match status" value="1"/>
</dbReference>